<dbReference type="InterPro" id="IPR043502">
    <property type="entry name" value="DNA/RNA_pol_sf"/>
</dbReference>
<keyword evidence="12" id="KW-1185">Reference proteome</keyword>
<dbReference type="Gene3D" id="3.30.70.270">
    <property type="match status" value="1"/>
</dbReference>
<dbReference type="PANTHER" id="PTHR33064:SF37">
    <property type="entry name" value="RIBONUCLEASE H"/>
    <property type="match status" value="1"/>
</dbReference>
<dbReference type="CDD" id="cd09274">
    <property type="entry name" value="RNase_HI_RT_Ty3"/>
    <property type="match status" value="1"/>
</dbReference>
<protein>
    <recommendedName>
        <fullName evidence="1">RNA-directed DNA polymerase</fullName>
        <ecNumber evidence="1">2.7.7.49</ecNumber>
    </recommendedName>
</protein>
<dbReference type="OrthoDB" id="6491597at2759"/>
<keyword evidence="5" id="KW-0540">Nuclease</keyword>
<keyword evidence="4" id="KW-0548">Nucleotidyltransferase</keyword>
<evidence type="ECO:0000313" key="12">
    <source>
        <dbReference type="Proteomes" id="UP000499080"/>
    </source>
</evidence>
<evidence type="ECO:0000313" key="11">
    <source>
        <dbReference type="EMBL" id="GBM12256.1"/>
    </source>
</evidence>
<dbReference type="InterPro" id="IPR051320">
    <property type="entry name" value="Viral_Replic_Matur_Polypro"/>
</dbReference>
<gene>
    <name evidence="11" type="primary">pol_1090</name>
    <name evidence="11" type="ORF">AVEN_155261_1</name>
</gene>
<sequence length="194" mass="22630">MYFPTPTRRTQIQAFLELTGYYAYYVKNLSLIAAPLTHVLKGKVKKERVNWTQEDQEFTELKNRSTETPVLYAPDYKREFVIQTDASDLGIGNVLSQRDDKNEEHPVLYLSKIFTDAERKSGTTEKECAAIIYAIKKLKYYLDGQHFTIETDHNPLVWLNSNVGTNQRLVRWSLALQPFQYKVVHKAEKKTFKC</sequence>
<keyword evidence="7" id="KW-0255">Endonuclease</keyword>
<accession>A0A4Y2D842</accession>
<dbReference type="SUPFAM" id="SSF56672">
    <property type="entry name" value="DNA/RNA polymerases"/>
    <property type="match status" value="1"/>
</dbReference>
<keyword evidence="3" id="KW-0808">Transferase</keyword>
<organism evidence="11 12">
    <name type="scientific">Araneus ventricosus</name>
    <name type="common">Orbweaver spider</name>
    <name type="synonym">Epeira ventricosa</name>
    <dbReference type="NCBI Taxonomy" id="182803"/>
    <lineage>
        <taxon>Eukaryota</taxon>
        <taxon>Metazoa</taxon>
        <taxon>Ecdysozoa</taxon>
        <taxon>Arthropoda</taxon>
        <taxon>Chelicerata</taxon>
        <taxon>Arachnida</taxon>
        <taxon>Araneae</taxon>
        <taxon>Araneomorphae</taxon>
        <taxon>Entelegynae</taxon>
        <taxon>Araneoidea</taxon>
        <taxon>Araneidae</taxon>
        <taxon>Araneus</taxon>
    </lineage>
</organism>
<dbReference type="AlphaFoldDB" id="A0A4Y2D842"/>
<evidence type="ECO:0000256" key="4">
    <source>
        <dbReference type="ARBA" id="ARBA00022695"/>
    </source>
</evidence>
<dbReference type="GO" id="GO:0003964">
    <property type="term" value="F:RNA-directed DNA polymerase activity"/>
    <property type="evidence" value="ECO:0007669"/>
    <property type="project" value="UniProtKB-KW"/>
</dbReference>
<dbReference type="Proteomes" id="UP000499080">
    <property type="component" value="Unassembled WGS sequence"/>
</dbReference>
<name>A0A4Y2D842_ARAVE</name>
<dbReference type="GO" id="GO:0006508">
    <property type="term" value="P:proteolysis"/>
    <property type="evidence" value="ECO:0007669"/>
    <property type="project" value="UniProtKB-KW"/>
</dbReference>
<keyword evidence="8" id="KW-0378">Hydrolase</keyword>
<keyword evidence="9" id="KW-0695">RNA-directed DNA polymerase</keyword>
<dbReference type="Pfam" id="PF17917">
    <property type="entry name" value="RT_RNaseH"/>
    <property type="match status" value="1"/>
</dbReference>
<evidence type="ECO:0000259" key="10">
    <source>
        <dbReference type="Pfam" id="PF17917"/>
    </source>
</evidence>
<dbReference type="InterPro" id="IPR043128">
    <property type="entry name" value="Rev_trsase/Diguanyl_cyclase"/>
</dbReference>
<dbReference type="GO" id="GO:0004519">
    <property type="term" value="F:endonuclease activity"/>
    <property type="evidence" value="ECO:0007669"/>
    <property type="project" value="UniProtKB-KW"/>
</dbReference>
<evidence type="ECO:0000256" key="6">
    <source>
        <dbReference type="ARBA" id="ARBA00022750"/>
    </source>
</evidence>
<dbReference type="PANTHER" id="PTHR33064">
    <property type="entry name" value="POL PROTEIN"/>
    <property type="match status" value="1"/>
</dbReference>
<evidence type="ECO:0000256" key="7">
    <source>
        <dbReference type="ARBA" id="ARBA00022759"/>
    </source>
</evidence>
<evidence type="ECO:0000256" key="5">
    <source>
        <dbReference type="ARBA" id="ARBA00022722"/>
    </source>
</evidence>
<reference evidence="11 12" key="1">
    <citation type="journal article" date="2019" name="Sci. Rep.">
        <title>Orb-weaving spider Araneus ventricosus genome elucidates the spidroin gene catalogue.</title>
        <authorList>
            <person name="Kono N."/>
            <person name="Nakamura H."/>
            <person name="Ohtoshi R."/>
            <person name="Moran D.A.P."/>
            <person name="Shinohara A."/>
            <person name="Yoshida Y."/>
            <person name="Fujiwara M."/>
            <person name="Mori M."/>
            <person name="Tomita M."/>
            <person name="Arakawa K."/>
        </authorList>
    </citation>
    <scope>NUCLEOTIDE SEQUENCE [LARGE SCALE GENOMIC DNA]</scope>
</reference>
<evidence type="ECO:0000256" key="3">
    <source>
        <dbReference type="ARBA" id="ARBA00022679"/>
    </source>
</evidence>
<proteinExistence type="predicted"/>
<keyword evidence="2" id="KW-0645">Protease</keyword>
<dbReference type="FunFam" id="3.10.20.370:FF:000001">
    <property type="entry name" value="Retrovirus-related Pol polyprotein from transposon 17.6-like protein"/>
    <property type="match status" value="1"/>
</dbReference>
<evidence type="ECO:0000256" key="8">
    <source>
        <dbReference type="ARBA" id="ARBA00022801"/>
    </source>
</evidence>
<comment type="caution">
    <text evidence="11">The sequence shown here is derived from an EMBL/GenBank/DDBJ whole genome shotgun (WGS) entry which is preliminary data.</text>
</comment>
<evidence type="ECO:0000256" key="2">
    <source>
        <dbReference type="ARBA" id="ARBA00022670"/>
    </source>
</evidence>
<dbReference type="EC" id="2.7.7.49" evidence="1"/>
<keyword evidence="6" id="KW-0064">Aspartyl protease</keyword>
<dbReference type="InterPro" id="IPR041373">
    <property type="entry name" value="RT_RNaseH"/>
</dbReference>
<evidence type="ECO:0000256" key="9">
    <source>
        <dbReference type="ARBA" id="ARBA00022918"/>
    </source>
</evidence>
<evidence type="ECO:0000256" key="1">
    <source>
        <dbReference type="ARBA" id="ARBA00012493"/>
    </source>
</evidence>
<feature type="domain" description="Reverse transcriptase RNase H-like" evidence="10">
    <location>
        <begin position="75"/>
        <end position="179"/>
    </location>
</feature>
<dbReference type="EMBL" id="BGPR01000311">
    <property type="protein sequence ID" value="GBM12256.1"/>
    <property type="molecule type" value="Genomic_DNA"/>
</dbReference>
<dbReference type="FunFam" id="3.30.70.270:FF:000020">
    <property type="entry name" value="Transposon Tf2-6 polyprotein-like Protein"/>
    <property type="match status" value="1"/>
</dbReference>
<dbReference type="GO" id="GO:0004190">
    <property type="term" value="F:aspartic-type endopeptidase activity"/>
    <property type="evidence" value="ECO:0007669"/>
    <property type="project" value="UniProtKB-KW"/>
</dbReference>